<feature type="disulfide bond" evidence="10">
    <location>
        <begin position="212"/>
        <end position="224"/>
    </location>
</feature>
<feature type="region of interest" description="Disordered" evidence="11">
    <location>
        <begin position="278"/>
        <end position="310"/>
    </location>
</feature>
<dbReference type="Pfam" id="PF00057">
    <property type="entry name" value="Ldl_recept_a"/>
    <property type="match status" value="3"/>
</dbReference>
<dbReference type="GeneID" id="111102229"/>
<feature type="compositionally biased region" description="Polar residues" evidence="11">
    <location>
        <begin position="278"/>
        <end position="291"/>
    </location>
</feature>
<evidence type="ECO:0000256" key="12">
    <source>
        <dbReference type="SAM" id="Phobius"/>
    </source>
</evidence>
<dbReference type="RefSeq" id="XP_022290590.1">
    <property type="nucleotide sequence ID" value="XM_022434882.1"/>
</dbReference>
<dbReference type="Gene3D" id="4.10.400.10">
    <property type="entry name" value="Low-density Lipoprotein Receptor"/>
    <property type="match status" value="2"/>
</dbReference>
<dbReference type="Pfam" id="PF07679">
    <property type="entry name" value="I-set"/>
    <property type="match status" value="1"/>
</dbReference>
<evidence type="ECO:0000256" key="9">
    <source>
        <dbReference type="ARBA" id="ARBA00023180"/>
    </source>
</evidence>
<dbReference type="InterPro" id="IPR003599">
    <property type="entry name" value="Ig_sub"/>
</dbReference>
<protein>
    <submittedName>
        <fullName evidence="15">Low-density lipoprotein receptor-related protein 2-like</fullName>
    </submittedName>
</protein>
<dbReference type="Proteomes" id="UP000694844">
    <property type="component" value="Chromosome 6"/>
</dbReference>
<evidence type="ECO:0000256" key="4">
    <source>
        <dbReference type="ARBA" id="ARBA00022729"/>
    </source>
</evidence>
<proteinExistence type="predicted"/>
<keyword evidence="6 12" id="KW-1133">Transmembrane helix</keyword>
<dbReference type="PANTHER" id="PTHR24270:SF61">
    <property type="entry name" value="EGF-LIKE DOMAIN-CONTAINING PROTEIN"/>
    <property type="match status" value="1"/>
</dbReference>
<dbReference type="SUPFAM" id="SSF57424">
    <property type="entry name" value="LDL receptor-like module"/>
    <property type="match status" value="3"/>
</dbReference>
<feature type="disulfide bond" evidence="10">
    <location>
        <begin position="53"/>
        <end position="68"/>
    </location>
</feature>
<keyword evidence="5" id="KW-0677">Repeat</keyword>
<keyword evidence="14" id="KW-1185">Reference proteome</keyword>
<dbReference type="KEGG" id="cvn:111102229"/>
<sequence length="406" mass="44220">MYVEINILSTLSVFAVVHVWIYLGVTGVQVDRNCGPTEFKCSNGKCALRIWRCDGENDCEDESDEHDCVLHKPDGPCGATGHQCKSGDQCIPASFQCDKETDCQDASDEEGCAAPSINIAPPSNIKVEIGGNISIICEAVGTPTPIIVWRFEWGNIPNGKRVHVSSVNGRANLTITDARIADSGIYTCEAINVIKSIFASPNTTVLVRQPNCTDSEFICGDGKCMSSTWQCDGDSDCQDGSDELNCNSQAQNTSITRVTRSMTRSDVINLTGSLIKSSETSVPRTSKGVSKNNKKDTHAHDPSNTSVTRSIMKTSESIITRSLIRTPETNFTRSLMKTSESSVTRPTPGISKNSKNGLYALIKACLCVYGVYDLWKCVMCAQELCFNINTAKIKQIDLLHVSCRNQ</sequence>
<dbReference type="OrthoDB" id="10062665at2759"/>
<evidence type="ECO:0000256" key="2">
    <source>
        <dbReference type="ARBA" id="ARBA00004308"/>
    </source>
</evidence>
<dbReference type="SMART" id="SM00192">
    <property type="entry name" value="LDLa"/>
    <property type="match status" value="3"/>
</dbReference>
<dbReference type="PROSITE" id="PS01209">
    <property type="entry name" value="LDLRA_1"/>
    <property type="match status" value="2"/>
</dbReference>
<feature type="disulfide bond" evidence="10">
    <location>
        <begin position="97"/>
        <end position="112"/>
    </location>
</feature>
<dbReference type="AlphaFoldDB" id="A0A8B8AHD8"/>
<evidence type="ECO:0000256" key="7">
    <source>
        <dbReference type="ARBA" id="ARBA00023136"/>
    </source>
</evidence>
<evidence type="ECO:0000256" key="8">
    <source>
        <dbReference type="ARBA" id="ARBA00023157"/>
    </source>
</evidence>
<evidence type="ECO:0000256" key="11">
    <source>
        <dbReference type="SAM" id="MobiDB-lite"/>
    </source>
</evidence>
<dbReference type="GO" id="GO:0012505">
    <property type="term" value="C:endomembrane system"/>
    <property type="evidence" value="ECO:0007669"/>
    <property type="project" value="UniProtKB-SubCell"/>
</dbReference>
<feature type="disulfide bond" evidence="10">
    <location>
        <begin position="34"/>
        <end position="46"/>
    </location>
</feature>
<dbReference type="InterPro" id="IPR007110">
    <property type="entry name" value="Ig-like_dom"/>
</dbReference>
<dbReference type="Gene3D" id="2.60.40.10">
    <property type="entry name" value="Immunoglobulins"/>
    <property type="match status" value="1"/>
</dbReference>
<dbReference type="PRINTS" id="PR00261">
    <property type="entry name" value="LDLRECEPTOR"/>
</dbReference>
<keyword evidence="7 12" id="KW-0472">Membrane</keyword>
<keyword evidence="9" id="KW-0325">Glycoprotein</keyword>
<evidence type="ECO:0000256" key="1">
    <source>
        <dbReference type="ARBA" id="ARBA00004167"/>
    </source>
</evidence>
<evidence type="ECO:0000256" key="3">
    <source>
        <dbReference type="ARBA" id="ARBA00022692"/>
    </source>
</evidence>
<gene>
    <name evidence="15" type="primary">LOC111102229</name>
</gene>
<dbReference type="SMART" id="SM00409">
    <property type="entry name" value="IG"/>
    <property type="match status" value="1"/>
</dbReference>
<dbReference type="SMART" id="SM00408">
    <property type="entry name" value="IGc2"/>
    <property type="match status" value="1"/>
</dbReference>
<dbReference type="GO" id="GO:0005886">
    <property type="term" value="C:plasma membrane"/>
    <property type="evidence" value="ECO:0007669"/>
    <property type="project" value="TreeGrafter"/>
</dbReference>
<keyword evidence="3 12" id="KW-0812">Transmembrane</keyword>
<dbReference type="InterPro" id="IPR050685">
    <property type="entry name" value="LDLR"/>
</dbReference>
<reference evidence="15" key="1">
    <citation type="submission" date="2025-08" db="UniProtKB">
        <authorList>
            <consortium name="RefSeq"/>
        </authorList>
    </citation>
    <scope>IDENTIFICATION</scope>
    <source>
        <tissue evidence="15">Whole sample</tissue>
    </source>
</reference>
<evidence type="ECO:0000259" key="13">
    <source>
        <dbReference type="PROSITE" id="PS50835"/>
    </source>
</evidence>
<dbReference type="InterPro" id="IPR036055">
    <property type="entry name" value="LDL_receptor-like_sf"/>
</dbReference>
<feature type="transmembrane region" description="Helical" evidence="12">
    <location>
        <begin position="7"/>
        <end position="25"/>
    </location>
</feature>
<evidence type="ECO:0000256" key="6">
    <source>
        <dbReference type="ARBA" id="ARBA00022989"/>
    </source>
</evidence>
<evidence type="ECO:0000313" key="15">
    <source>
        <dbReference type="RefSeq" id="XP_022290590.1"/>
    </source>
</evidence>
<organism evidence="14 15">
    <name type="scientific">Crassostrea virginica</name>
    <name type="common">Eastern oyster</name>
    <dbReference type="NCBI Taxonomy" id="6565"/>
    <lineage>
        <taxon>Eukaryota</taxon>
        <taxon>Metazoa</taxon>
        <taxon>Spiralia</taxon>
        <taxon>Lophotrochozoa</taxon>
        <taxon>Mollusca</taxon>
        <taxon>Bivalvia</taxon>
        <taxon>Autobranchia</taxon>
        <taxon>Pteriomorphia</taxon>
        <taxon>Ostreida</taxon>
        <taxon>Ostreoidea</taxon>
        <taxon>Ostreidae</taxon>
        <taxon>Crassostrea</taxon>
    </lineage>
</organism>
<dbReference type="InterPro" id="IPR013783">
    <property type="entry name" value="Ig-like_fold"/>
</dbReference>
<dbReference type="Gene3D" id="2.40.128.620">
    <property type="match status" value="1"/>
</dbReference>
<evidence type="ECO:0000256" key="10">
    <source>
        <dbReference type="PROSITE-ProRule" id="PRU00124"/>
    </source>
</evidence>
<dbReference type="SUPFAM" id="SSF48726">
    <property type="entry name" value="Immunoglobulin"/>
    <property type="match status" value="1"/>
</dbReference>
<name>A0A8B8AHD8_CRAVI</name>
<dbReference type="InterPro" id="IPR013098">
    <property type="entry name" value="Ig_I-set"/>
</dbReference>
<comment type="subcellular location">
    <subcellularLocation>
        <location evidence="2">Endomembrane system</location>
    </subcellularLocation>
    <subcellularLocation>
        <location evidence="1">Membrane</location>
        <topology evidence="1">Single-pass membrane protein</topology>
    </subcellularLocation>
</comment>
<accession>A0A8B8AHD8</accession>
<dbReference type="PROSITE" id="PS50835">
    <property type="entry name" value="IG_LIKE"/>
    <property type="match status" value="1"/>
</dbReference>
<keyword evidence="4" id="KW-0732">Signal</keyword>
<keyword evidence="8 10" id="KW-1015">Disulfide bond</keyword>
<evidence type="ECO:0000256" key="5">
    <source>
        <dbReference type="ARBA" id="ARBA00022737"/>
    </source>
</evidence>
<feature type="disulfide bond" evidence="10">
    <location>
        <begin position="231"/>
        <end position="246"/>
    </location>
</feature>
<dbReference type="PANTHER" id="PTHR24270">
    <property type="entry name" value="LOW-DENSITY LIPOPROTEIN RECEPTOR-RELATED"/>
    <property type="match status" value="1"/>
</dbReference>
<dbReference type="InterPro" id="IPR003598">
    <property type="entry name" value="Ig_sub2"/>
</dbReference>
<dbReference type="GO" id="GO:0016192">
    <property type="term" value="P:vesicle-mediated transport"/>
    <property type="evidence" value="ECO:0007669"/>
    <property type="project" value="UniProtKB-ARBA"/>
</dbReference>
<dbReference type="PROSITE" id="PS50068">
    <property type="entry name" value="LDLRA_2"/>
    <property type="match status" value="3"/>
</dbReference>
<feature type="disulfide bond" evidence="10">
    <location>
        <begin position="219"/>
        <end position="237"/>
    </location>
</feature>
<dbReference type="InterPro" id="IPR023415">
    <property type="entry name" value="LDLR_class-A_CS"/>
</dbReference>
<evidence type="ECO:0000313" key="14">
    <source>
        <dbReference type="Proteomes" id="UP000694844"/>
    </source>
</evidence>
<dbReference type="FunFam" id="4.10.400.10:FF:000034">
    <property type="entry name" value="Low-density lipoprotein receptor-related protein 2"/>
    <property type="match status" value="1"/>
</dbReference>
<dbReference type="InterPro" id="IPR036179">
    <property type="entry name" value="Ig-like_dom_sf"/>
</dbReference>
<feature type="disulfide bond" evidence="10">
    <location>
        <begin position="41"/>
        <end position="59"/>
    </location>
</feature>
<comment type="caution">
    <text evidence="10">Lacks conserved residue(s) required for the propagation of feature annotation.</text>
</comment>
<feature type="domain" description="Ig-like" evidence="13">
    <location>
        <begin position="115"/>
        <end position="204"/>
    </location>
</feature>
<dbReference type="InterPro" id="IPR002172">
    <property type="entry name" value="LDrepeatLR_classA_rpt"/>
</dbReference>
<dbReference type="CDD" id="cd00112">
    <property type="entry name" value="LDLa"/>
    <property type="match status" value="3"/>
</dbReference>